<gene>
    <name evidence="1" type="ORF">PVAP13_5KG293807</name>
</gene>
<dbReference type="AlphaFoldDB" id="A0A8T0SNS2"/>
<dbReference type="Proteomes" id="UP000823388">
    <property type="component" value="Chromosome 5K"/>
</dbReference>
<evidence type="ECO:0000313" key="2">
    <source>
        <dbReference type="Proteomes" id="UP000823388"/>
    </source>
</evidence>
<evidence type="ECO:0008006" key="3">
    <source>
        <dbReference type="Google" id="ProtNLM"/>
    </source>
</evidence>
<protein>
    <recommendedName>
        <fullName evidence="3">Wall-associated receptor kinase galacturonan-binding domain-containing protein</fullName>
    </recommendedName>
</protein>
<sequence>MAVGCNVQVLLVGDPNATLMSTCSAFCESSSGWEFWWKGSRECVGSVCCQANIMWGRSSYQFKAVRMSGATGSNYAKACIVDSDFSFEWPELWFDPMMRLPAVLNWRINDTTCHSNASSAACRSSHSFCENSTTHASYAGHLCSCEGGYQGNPYIPDGCYDINE</sequence>
<name>A0A8T0SNS2_PANVG</name>
<evidence type="ECO:0000313" key="1">
    <source>
        <dbReference type="EMBL" id="KAG2597849.1"/>
    </source>
</evidence>
<dbReference type="PANTHER" id="PTHR33491">
    <property type="entry name" value="OSJNBA0016N04.9 PROTEIN"/>
    <property type="match status" value="1"/>
</dbReference>
<keyword evidence="2" id="KW-1185">Reference proteome</keyword>
<organism evidence="1 2">
    <name type="scientific">Panicum virgatum</name>
    <name type="common">Blackwell switchgrass</name>
    <dbReference type="NCBI Taxonomy" id="38727"/>
    <lineage>
        <taxon>Eukaryota</taxon>
        <taxon>Viridiplantae</taxon>
        <taxon>Streptophyta</taxon>
        <taxon>Embryophyta</taxon>
        <taxon>Tracheophyta</taxon>
        <taxon>Spermatophyta</taxon>
        <taxon>Magnoliopsida</taxon>
        <taxon>Liliopsida</taxon>
        <taxon>Poales</taxon>
        <taxon>Poaceae</taxon>
        <taxon>PACMAD clade</taxon>
        <taxon>Panicoideae</taxon>
        <taxon>Panicodae</taxon>
        <taxon>Paniceae</taxon>
        <taxon>Panicinae</taxon>
        <taxon>Panicum</taxon>
        <taxon>Panicum sect. Hiantes</taxon>
    </lineage>
</organism>
<comment type="caution">
    <text evidence="1">The sequence shown here is derived from an EMBL/GenBank/DDBJ whole genome shotgun (WGS) entry which is preliminary data.</text>
</comment>
<proteinExistence type="predicted"/>
<reference evidence="1" key="1">
    <citation type="submission" date="2020-05" db="EMBL/GenBank/DDBJ databases">
        <title>WGS assembly of Panicum virgatum.</title>
        <authorList>
            <person name="Lovell J.T."/>
            <person name="Jenkins J."/>
            <person name="Shu S."/>
            <person name="Juenger T.E."/>
            <person name="Schmutz J."/>
        </authorList>
    </citation>
    <scope>NUCLEOTIDE SEQUENCE</scope>
    <source>
        <strain evidence="1">AP13</strain>
    </source>
</reference>
<dbReference type="EMBL" id="CM029045">
    <property type="protein sequence ID" value="KAG2597849.1"/>
    <property type="molecule type" value="Genomic_DNA"/>
</dbReference>
<accession>A0A8T0SNS2</accession>